<gene>
    <name evidence="1" type="ORF">G2W53_015267</name>
</gene>
<accession>A0A835C5C4</accession>
<keyword evidence="1" id="KW-0251">Elongation factor</keyword>
<keyword evidence="1" id="KW-0648">Protein biosynthesis</keyword>
<reference evidence="1" key="1">
    <citation type="submission" date="2020-09" db="EMBL/GenBank/DDBJ databases">
        <title>Genome-Enabled Discovery of Anthraquinone Biosynthesis in Senna tora.</title>
        <authorList>
            <person name="Kang S.-H."/>
            <person name="Pandey R.P."/>
            <person name="Lee C.-M."/>
            <person name="Sim J.-S."/>
            <person name="Jeong J.-T."/>
            <person name="Choi B.-S."/>
            <person name="Jung M."/>
            <person name="Ginzburg D."/>
            <person name="Zhao K."/>
            <person name="Won S.Y."/>
            <person name="Oh T.-J."/>
            <person name="Yu Y."/>
            <person name="Kim N.-H."/>
            <person name="Lee O.R."/>
            <person name="Lee T.-H."/>
            <person name="Bashyal P."/>
            <person name="Kim T.-S."/>
            <person name="Lee W.-H."/>
            <person name="Kawkins C."/>
            <person name="Kim C.-K."/>
            <person name="Kim J.S."/>
            <person name="Ahn B.O."/>
            <person name="Rhee S.Y."/>
            <person name="Sohng J.K."/>
        </authorList>
    </citation>
    <scope>NUCLEOTIDE SEQUENCE</scope>
    <source>
        <tissue evidence="1">Leaf</tissue>
    </source>
</reference>
<dbReference type="AlphaFoldDB" id="A0A835C5C4"/>
<dbReference type="GO" id="GO:0003746">
    <property type="term" value="F:translation elongation factor activity"/>
    <property type="evidence" value="ECO:0007669"/>
    <property type="project" value="UniProtKB-KW"/>
</dbReference>
<keyword evidence="2" id="KW-1185">Reference proteome</keyword>
<dbReference type="Proteomes" id="UP000634136">
    <property type="component" value="Unassembled WGS sequence"/>
</dbReference>
<evidence type="ECO:0000313" key="1">
    <source>
        <dbReference type="EMBL" id="KAF7832934.1"/>
    </source>
</evidence>
<name>A0A835C5C4_9FABA</name>
<proteinExistence type="predicted"/>
<protein>
    <submittedName>
        <fullName evidence="1">Elongation factor 1-delta-like</fullName>
    </submittedName>
</protein>
<sequence length="173" mass="19479">MRQMLTTVIPIVDLASSLHSIHSSSTIPKPTRLFPQYADPRFQLQASSRAEPCFFTHKHSHASPTPLRAVFLLSASSGLFSSFIVPESNLPIFFLQIDIAKGIAFDFAEKNISHCKNQDNKSVRMAAKDYRYQLYQASKDNVTVYAALSKAPSAEYVNVSRWYKHIDALLRIS</sequence>
<comment type="caution">
    <text evidence="1">The sequence shown here is derived from an EMBL/GenBank/DDBJ whole genome shotgun (WGS) entry which is preliminary data.</text>
</comment>
<evidence type="ECO:0000313" key="2">
    <source>
        <dbReference type="Proteomes" id="UP000634136"/>
    </source>
</evidence>
<organism evidence="1 2">
    <name type="scientific">Senna tora</name>
    <dbReference type="NCBI Taxonomy" id="362788"/>
    <lineage>
        <taxon>Eukaryota</taxon>
        <taxon>Viridiplantae</taxon>
        <taxon>Streptophyta</taxon>
        <taxon>Embryophyta</taxon>
        <taxon>Tracheophyta</taxon>
        <taxon>Spermatophyta</taxon>
        <taxon>Magnoliopsida</taxon>
        <taxon>eudicotyledons</taxon>
        <taxon>Gunneridae</taxon>
        <taxon>Pentapetalae</taxon>
        <taxon>rosids</taxon>
        <taxon>fabids</taxon>
        <taxon>Fabales</taxon>
        <taxon>Fabaceae</taxon>
        <taxon>Caesalpinioideae</taxon>
        <taxon>Cassia clade</taxon>
        <taxon>Senna</taxon>
    </lineage>
</organism>
<dbReference type="EMBL" id="JAAIUW010000005">
    <property type="protein sequence ID" value="KAF7832934.1"/>
    <property type="molecule type" value="Genomic_DNA"/>
</dbReference>